<dbReference type="PANTHER" id="PTHR43245:SF53">
    <property type="entry name" value="EPIMERASE-RELATED"/>
    <property type="match status" value="1"/>
</dbReference>
<dbReference type="PANTHER" id="PTHR43245">
    <property type="entry name" value="BIFUNCTIONAL POLYMYXIN RESISTANCE PROTEIN ARNA"/>
    <property type="match status" value="1"/>
</dbReference>
<dbReference type="Proteomes" id="UP001413721">
    <property type="component" value="Unassembled WGS sequence"/>
</dbReference>
<dbReference type="PRINTS" id="PR01713">
    <property type="entry name" value="NUCEPIMERASE"/>
</dbReference>
<gene>
    <name evidence="2" type="ORF">WG926_10980</name>
</gene>
<dbReference type="InterPro" id="IPR050177">
    <property type="entry name" value="Lipid_A_modif_metabolic_enz"/>
</dbReference>
<dbReference type="Pfam" id="PF01370">
    <property type="entry name" value="Epimerase"/>
    <property type="match status" value="1"/>
</dbReference>
<dbReference type="Gene3D" id="3.40.50.720">
    <property type="entry name" value="NAD(P)-binding Rossmann-like Domain"/>
    <property type="match status" value="1"/>
</dbReference>
<dbReference type="SUPFAM" id="SSF51735">
    <property type="entry name" value="NAD(P)-binding Rossmann-fold domains"/>
    <property type="match status" value="1"/>
</dbReference>
<evidence type="ECO:0000313" key="3">
    <source>
        <dbReference type="Proteomes" id="UP001413721"/>
    </source>
</evidence>
<dbReference type="InterPro" id="IPR001509">
    <property type="entry name" value="Epimerase_deHydtase"/>
</dbReference>
<protein>
    <submittedName>
        <fullName evidence="2">NAD-dependent epimerase/dehydratase family protein</fullName>
    </submittedName>
</protein>
<evidence type="ECO:0000259" key="1">
    <source>
        <dbReference type="Pfam" id="PF01370"/>
    </source>
</evidence>
<feature type="domain" description="NAD-dependent epimerase/dehydratase" evidence="1">
    <location>
        <begin position="4"/>
        <end position="235"/>
    </location>
</feature>
<comment type="caution">
    <text evidence="2">The sequence shown here is derived from an EMBL/GenBank/DDBJ whole genome shotgun (WGS) entry which is preliminary data.</text>
</comment>
<evidence type="ECO:0000313" key="2">
    <source>
        <dbReference type="EMBL" id="MEN2988827.1"/>
    </source>
</evidence>
<proteinExistence type="predicted"/>
<accession>A0ABU9YJ76</accession>
<dbReference type="InterPro" id="IPR036291">
    <property type="entry name" value="NAD(P)-bd_dom_sf"/>
</dbReference>
<reference evidence="2 3" key="1">
    <citation type="submission" date="2024-03" db="EMBL/GenBank/DDBJ databases">
        <title>High-quality draft genome sequencing of Tistrella sp. BH-R2-4.</title>
        <authorList>
            <person name="Dong C."/>
        </authorList>
    </citation>
    <scope>NUCLEOTIDE SEQUENCE [LARGE SCALE GENOMIC DNA]</scope>
    <source>
        <strain evidence="2 3">BH-R2-4</strain>
    </source>
</reference>
<organism evidence="2 3">
    <name type="scientific">Tistrella arctica</name>
    <dbReference type="NCBI Taxonomy" id="3133430"/>
    <lineage>
        <taxon>Bacteria</taxon>
        <taxon>Pseudomonadati</taxon>
        <taxon>Pseudomonadota</taxon>
        <taxon>Alphaproteobacteria</taxon>
        <taxon>Geminicoccales</taxon>
        <taxon>Geminicoccaceae</taxon>
        <taxon>Tistrella</taxon>
    </lineage>
</organism>
<dbReference type="Gene3D" id="3.90.25.10">
    <property type="entry name" value="UDP-galactose 4-epimerase, domain 1"/>
    <property type="match status" value="1"/>
</dbReference>
<name>A0ABU9YJ76_9PROT</name>
<keyword evidence="3" id="KW-1185">Reference proteome</keyword>
<dbReference type="EMBL" id="JBBKTW010000004">
    <property type="protein sequence ID" value="MEN2988827.1"/>
    <property type="molecule type" value="Genomic_DNA"/>
</dbReference>
<dbReference type="RefSeq" id="WP_345934928.1">
    <property type="nucleotide sequence ID" value="NZ_JBBKTV010000009.1"/>
</dbReference>
<sequence length="303" mass="30834">MAVWLITGGAGFIGSHLAEALLAGGQQVRVLDDLSSGDAANLPAGVELIRGSVTDAAAVATAMAGVTGCYHLAAIASVERANADWAGVHRVNLGGTVTVFEAAAQAHARVVYASSAAVYGRATTLPVDEDQPTRPLSPYGADKLGCELHAAAGAEVHGLDAVGLRFFNVYGPRQDPRSPYAGVIARFIGRAQAGLALTVNGDGGQIRDFVHVDDAVAALLRAMATGRAGAAVANIATGRPTSILDLARAINRLAGSTQAVEHGPARPGDIRESLGTTARAEAAFGFTARVPVEDGLKRLMAAG</sequence>